<dbReference type="Proteomes" id="UP001322277">
    <property type="component" value="Chromosome 7"/>
</dbReference>
<gene>
    <name evidence="8" type="ORF">CDEST_10570</name>
</gene>
<evidence type="ECO:0000256" key="4">
    <source>
        <dbReference type="ARBA" id="ARBA00023136"/>
    </source>
</evidence>
<keyword evidence="3 6" id="KW-1133">Transmembrane helix</keyword>
<keyword evidence="4 6" id="KW-0472">Membrane</keyword>
<feature type="region of interest" description="Disordered" evidence="5">
    <location>
        <begin position="201"/>
        <end position="227"/>
    </location>
</feature>
<dbReference type="PANTHER" id="PTHR15549">
    <property type="entry name" value="PAIRED IMMUNOGLOBULIN-LIKE TYPE 2 RECEPTOR"/>
    <property type="match status" value="1"/>
</dbReference>
<evidence type="ECO:0000256" key="6">
    <source>
        <dbReference type="SAM" id="Phobius"/>
    </source>
</evidence>
<organism evidence="8 9">
    <name type="scientific">Colletotrichum destructivum</name>
    <dbReference type="NCBI Taxonomy" id="34406"/>
    <lineage>
        <taxon>Eukaryota</taxon>
        <taxon>Fungi</taxon>
        <taxon>Dikarya</taxon>
        <taxon>Ascomycota</taxon>
        <taxon>Pezizomycotina</taxon>
        <taxon>Sordariomycetes</taxon>
        <taxon>Hypocreomycetidae</taxon>
        <taxon>Glomerellales</taxon>
        <taxon>Glomerellaceae</taxon>
        <taxon>Colletotrichum</taxon>
        <taxon>Colletotrichum destructivum species complex</taxon>
    </lineage>
</organism>
<dbReference type="RefSeq" id="XP_062782777.1">
    <property type="nucleotide sequence ID" value="XM_062926726.1"/>
</dbReference>
<feature type="transmembrane region" description="Helical" evidence="6">
    <location>
        <begin position="234"/>
        <end position="258"/>
    </location>
</feature>
<feature type="signal peptide" evidence="7">
    <location>
        <begin position="1"/>
        <end position="29"/>
    </location>
</feature>
<feature type="compositionally biased region" description="Polar residues" evidence="5">
    <location>
        <begin position="210"/>
        <end position="220"/>
    </location>
</feature>
<name>A0AAX4IQS9_9PEZI</name>
<dbReference type="GO" id="GO:0016020">
    <property type="term" value="C:membrane"/>
    <property type="evidence" value="ECO:0007669"/>
    <property type="project" value="UniProtKB-SubCell"/>
</dbReference>
<evidence type="ECO:0000256" key="2">
    <source>
        <dbReference type="ARBA" id="ARBA00022692"/>
    </source>
</evidence>
<proteinExistence type="predicted"/>
<dbReference type="GeneID" id="87947070"/>
<keyword evidence="2 6" id="KW-0812">Transmembrane</keyword>
<evidence type="ECO:0000256" key="5">
    <source>
        <dbReference type="SAM" id="MobiDB-lite"/>
    </source>
</evidence>
<dbReference type="CDD" id="cd12087">
    <property type="entry name" value="TM_EGFR-like"/>
    <property type="match status" value="1"/>
</dbReference>
<evidence type="ECO:0000256" key="1">
    <source>
        <dbReference type="ARBA" id="ARBA00004167"/>
    </source>
</evidence>
<reference evidence="9" key="1">
    <citation type="journal article" date="2023" name="bioRxiv">
        <title>Complete genome of the Medicago anthracnose fungus, Colletotrichum destructivum, reveals a mini-chromosome-like region within a core chromosome.</title>
        <authorList>
            <person name="Lapalu N."/>
            <person name="Simon A."/>
            <person name="Lu A."/>
            <person name="Plaumann P.-L."/>
            <person name="Amselem J."/>
            <person name="Pigne S."/>
            <person name="Auger A."/>
            <person name="Koch C."/>
            <person name="Dallery J.-F."/>
            <person name="O'Connell R.J."/>
        </authorList>
    </citation>
    <scope>NUCLEOTIDE SEQUENCE [LARGE SCALE GENOMIC DNA]</scope>
    <source>
        <strain evidence="9">CBS 520.97</strain>
    </source>
</reference>
<dbReference type="AlphaFoldDB" id="A0AAX4IQS9"/>
<dbReference type="KEGG" id="cdet:87947070"/>
<evidence type="ECO:0000313" key="9">
    <source>
        <dbReference type="Proteomes" id="UP001322277"/>
    </source>
</evidence>
<comment type="subcellular location">
    <subcellularLocation>
        <location evidence="1">Membrane</location>
        <topology evidence="1">Single-pass membrane protein</topology>
    </subcellularLocation>
</comment>
<dbReference type="EMBL" id="CP137311">
    <property type="protein sequence ID" value="WQF85556.1"/>
    <property type="molecule type" value="Genomic_DNA"/>
</dbReference>
<keyword evidence="7" id="KW-0732">Signal</keyword>
<dbReference type="InterPro" id="IPR051694">
    <property type="entry name" value="Immunoregulatory_rcpt-like"/>
</dbReference>
<evidence type="ECO:0000313" key="8">
    <source>
        <dbReference type="EMBL" id="WQF85556.1"/>
    </source>
</evidence>
<feature type="chain" id="PRO_5043433117" evidence="7">
    <location>
        <begin position="30"/>
        <end position="337"/>
    </location>
</feature>
<sequence>MILCSNLGRRSTICKVLGTLFIAPYVAYSQDCGYDGGYSLRFPGPSCPFDSPLQCGDGGIQSRCCPASLSCVGNDSYRGNYCCSGQLHGLLIIGIRFPEGELSDSSINYPAKRGDERWLTTQCPRSTWSLWMTNETHDFGDKLETGAWCCKPGFKGVYWNNGSFASYQCTATTITSLQPSYYWAEPLSTASCSVTATATATPSAIENGPGSPSATNSTSAGADDQTSAGMSGGAIAGAVVGSVTGVVLLIVAGVFFMIRKKRRSRVETSLAIVPEEGHKRIDEHRHESGRGSINEIATAEPRMEMEGNTPLYELDATEGGTFLEVPVSPMSPGQEKC</sequence>
<evidence type="ECO:0000256" key="7">
    <source>
        <dbReference type="SAM" id="SignalP"/>
    </source>
</evidence>
<accession>A0AAX4IQS9</accession>
<evidence type="ECO:0000256" key="3">
    <source>
        <dbReference type="ARBA" id="ARBA00022989"/>
    </source>
</evidence>
<keyword evidence="9" id="KW-1185">Reference proteome</keyword>
<dbReference type="GO" id="GO:0071944">
    <property type="term" value="C:cell periphery"/>
    <property type="evidence" value="ECO:0007669"/>
    <property type="project" value="UniProtKB-ARBA"/>
</dbReference>
<protein>
    <submittedName>
        <fullName evidence="8">Uncharacterized protein</fullName>
    </submittedName>
</protein>